<dbReference type="PANTHER" id="PTHR32021:SF1">
    <property type="entry name" value="CASP-LIKE PROTEIN 5A1"/>
    <property type="match status" value="1"/>
</dbReference>
<dbReference type="EMBL" id="JAIWQS010000009">
    <property type="protein sequence ID" value="KAJ8756070.1"/>
    <property type="molecule type" value="Genomic_DNA"/>
</dbReference>
<protein>
    <recommendedName>
        <fullName evidence="6">CASP-like protein</fullName>
    </recommendedName>
</protein>
<sequence length="149" mass="16064">MIVSRRTVHPLETPPLIDGGLHNDPRTRMKGVQGMPGTSGGLTLRLIQCAFGVVSVCVTFEPSRRFGMLFYLVIAVGLQVLWSLSLALVDVSALLITSTLTFAAASASAGITVLSGNDLNRCSVNHCTRFETAMMTPFFLMNFWSLASP</sequence>
<reference evidence="4 5" key="1">
    <citation type="submission" date="2021-09" db="EMBL/GenBank/DDBJ databases">
        <title>Genomic insights and catalytic innovation underlie evolution of tropane alkaloids biosynthesis.</title>
        <authorList>
            <person name="Wang Y.-J."/>
            <person name="Tian T."/>
            <person name="Huang J.-P."/>
            <person name="Huang S.-X."/>
        </authorList>
    </citation>
    <scope>NUCLEOTIDE SEQUENCE [LARGE SCALE GENOMIC DNA]</scope>
    <source>
        <strain evidence="4">KIB-2018</strain>
        <tissue evidence="4">Leaf</tissue>
    </source>
</reference>
<feature type="region of interest" description="Disordered" evidence="2">
    <location>
        <begin position="1"/>
        <end position="22"/>
    </location>
</feature>
<feature type="transmembrane region" description="Helical" evidence="3">
    <location>
        <begin position="68"/>
        <end position="88"/>
    </location>
</feature>
<comment type="subunit">
    <text evidence="1">Homodimer and heterodimers.</text>
</comment>
<dbReference type="AlphaFoldDB" id="A0AAV8SUV7"/>
<feature type="transmembrane region" description="Helical" evidence="3">
    <location>
        <begin position="94"/>
        <end position="116"/>
    </location>
</feature>
<evidence type="ECO:0000313" key="5">
    <source>
        <dbReference type="Proteomes" id="UP001159364"/>
    </source>
</evidence>
<evidence type="ECO:0000256" key="2">
    <source>
        <dbReference type="SAM" id="MobiDB-lite"/>
    </source>
</evidence>
<dbReference type="PANTHER" id="PTHR32021">
    <property type="entry name" value="CASP-LIKE PROTEIN 5B3"/>
    <property type="match status" value="1"/>
</dbReference>
<keyword evidence="3" id="KW-0472">Membrane</keyword>
<organism evidence="4 5">
    <name type="scientific">Erythroxylum novogranatense</name>
    <dbReference type="NCBI Taxonomy" id="1862640"/>
    <lineage>
        <taxon>Eukaryota</taxon>
        <taxon>Viridiplantae</taxon>
        <taxon>Streptophyta</taxon>
        <taxon>Embryophyta</taxon>
        <taxon>Tracheophyta</taxon>
        <taxon>Spermatophyta</taxon>
        <taxon>Magnoliopsida</taxon>
        <taxon>eudicotyledons</taxon>
        <taxon>Gunneridae</taxon>
        <taxon>Pentapetalae</taxon>
        <taxon>rosids</taxon>
        <taxon>fabids</taxon>
        <taxon>Malpighiales</taxon>
        <taxon>Erythroxylaceae</taxon>
        <taxon>Erythroxylum</taxon>
    </lineage>
</organism>
<evidence type="ECO:0000256" key="1">
    <source>
        <dbReference type="ARBA" id="ARBA00011489"/>
    </source>
</evidence>
<keyword evidence="5" id="KW-1185">Reference proteome</keyword>
<name>A0AAV8SUV7_9ROSI</name>
<proteinExistence type="predicted"/>
<evidence type="ECO:0000256" key="3">
    <source>
        <dbReference type="SAM" id="Phobius"/>
    </source>
</evidence>
<gene>
    <name evidence="4" type="ORF">K2173_024617</name>
</gene>
<dbReference type="InterPro" id="IPR045009">
    <property type="entry name" value="CASPL-5"/>
</dbReference>
<dbReference type="Proteomes" id="UP001159364">
    <property type="component" value="Linkage Group LG09"/>
</dbReference>
<evidence type="ECO:0000313" key="4">
    <source>
        <dbReference type="EMBL" id="KAJ8756070.1"/>
    </source>
</evidence>
<dbReference type="GO" id="GO:0016020">
    <property type="term" value="C:membrane"/>
    <property type="evidence" value="ECO:0007669"/>
    <property type="project" value="TreeGrafter"/>
</dbReference>
<accession>A0AAV8SUV7</accession>
<keyword evidence="3" id="KW-0812">Transmembrane</keyword>
<comment type="caution">
    <text evidence="4">The sequence shown here is derived from an EMBL/GenBank/DDBJ whole genome shotgun (WGS) entry which is preliminary data.</text>
</comment>
<keyword evidence="3" id="KW-1133">Transmembrane helix</keyword>
<evidence type="ECO:0008006" key="6">
    <source>
        <dbReference type="Google" id="ProtNLM"/>
    </source>
</evidence>